<dbReference type="InterPro" id="IPR056375">
    <property type="entry name" value="Idi_bact"/>
</dbReference>
<evidence type="ECO:0000256" key="9">
    <source>
        <dbReference type="ARBA" id="ARBA00023235"/>
    </source>
</evidence>
<keyword evidence="9 10" id="KW-0413">Isomerase</keyword>
<dbReference type="PROSITE" id="PS51462">
    <property type="entry name" value="NUDIX"/>
    <property type="match status" value="1"/>
</dbReference>
<dbReference type="Proteomes" id="UP000019226">
    <property type="component" value="Chromosome"/>
</dbReference>
<dbReference type="NCBIfam" id="NF002995">
    <property type="entry name" value="PRK03759.1"/>
    <property type="match status" value="1"/>
</dbReference>
<feature type="binding site" evidence="10">
    <location>
        <position position="118"/>
    </location>
    <ligand>
        <name>Mn(2+)</name>
        <dbReference type="ChEBI" id="CHEBI:29035"/>
    </ligand>
</feature>
<dbReference type="EC" id="5.3.3.2" evidence="3 10"/>
<feature type="binding site" evidence="10">
    <location>
        <position position="86"/>
    </location>
    <ligand>
        <name>Mg(2+)</name>
        <dbReference type="ChEBI" id="CHEBI:18420"/>
    </ligand>
</feature>
<dbReference type="PANTHER" id="PTHR10885:SF0">
    <property type="entry name" value="ISOPENTENYL-DIPHOSPHATE DELTA-ISOMERASE"/>
    <property type="match status" value="1"/>
</dbReference>
<feature type="binding site" evidence="10">
    <location>
        <position position="32"/>
    </location>
    <ligand>
        <name>Mn(2+)</name>
        <dbReference type="ChEBI" id="CHEBI:29035"/>
    </ligand>
</feature>
<evidence type="ECO:0000256" key="2">
    <source>
        <dbReference type="ARBA" id="ARBA00007579"/>
    </source>
</evidence>
<dbReference type="InterPro" id="IPR000086">
    <property type="entry name" value="NUDIX_hydrolase_dom"/>
</dbReference>
<keyword evidence="5 10" id="KW-0479">Metal-binding</keyword>
<name>A0ABN4CCS1_9CORY</name>
<dbReference type="HAMAP" id="MF_00202">
    <property type="entry name" value="Idi"/>
    <property type="match status" value="1"/>
</dbReference>
<comment type="similarity">
    <text evidence="2 10">Belongs to the IPP isomerase type 1 family.</text>
</comment>
<evidence type="ECO:0000256" key="3">
    <source>
        <dbReference type="ARBA" id="ARBA00012057"/>
    </source>
</evidence>
<comment type="cofactor">
    <cofactor evidence="10">
        <name>Mn(2+)</name>
        <dbReference type="ChEBI" id="CHEBI:29035"/>
    </cofactor>
    <text evidence="10">Binds 1 Mn(2+) ion per subunit.</text>
</comment>
<feature type="domain" description="Nudix hydrolase" evidence="11">
    <location>
        <begin position="30"/>
        <end position="168"/>
    </location>
</feature>
<dbReference type="Pfam" id="PF00293">
    <property type="entry name" value="NUDIX"/>
    <property type="match status" value="1"/>
</dbReference>
<dbReference type="PANTHER" id="PTHR10885">
    <property type="entry name" value="ISOPENTENYL-DIPHOSPHATE DELTA-ISOMERASE"/>
    <property type="match status" value="1"/>
</dbReference>
<evidence type="ECO:0000256" key="6">
    <source>
        <dbReference type="ARBA" id="ARBA00022842"/>
    </source>
</evidence>
<evidence type="ECO:0000313" key="12">
    <source>
        <dbReference type="EMBL" id="AHI19463.1"/>
    </source>
</evidence>
<keyword evidence="13" id="KW-1185">Reference proteome</keyword>
<dbReference type="Gene3D" id="3.90.79.10">
    <property type="entry name" value="Nucleoside Triphosphate Pyrophosphohydrolase"/>
    <property type="match status" value="1"/>
</dbReference>
<evidence type="ECO:0000256" key="4">
    <source>
        <dbReference type="ARBA" id="ARBA00022490"/>
    </source>
</evidence>
<comment type="function">
    <text evidence="10">Catalyzes the 1,3-allylic rearrangement of the homoallylic substrate isopentenyl (IPP) to its highly electrophilic allylic isomer, dimethylallyl diphosphate (DMAPP).</text>
</comment>
<evidence type="ECO:0000256" key="5">
    <source>
        <dbReference type="ARBA" id="ARBA00022723"/>
    </source>
</evidence>
<dbReference type="PIRSF" id="PIRSF018427">
    <property type="entry name" value="Isopntndiph_ism"/>
    <property type="match status" value="1"/>
</dbReference>
<keyword evidence="7 10" id="KW-0464">Manganese</keyword>
<protein>
    <recommendedName>
        <fullName evidence="3 10">Isopentenyl-diphosphate Delta-isomerase</fullName>
        <shortName evidence="10">IPP isomerase</shortName>
        <ecNumber evidence="3 10">5.3.3.2</ecNumber>
    </recommendedName>
    <alternativeName>
        <fullName evidence="10">IPP:DMAPP isomerase</fullName>
    </alternativeName>
    <alternativeName>
        <fullName evidence="10">Isopentenyl pyrophosphate isomerase</fullName>
    </alternativeName>
</protein>
<dbReference type="CDD" id="cd02885">
    <property type="entry name" value="NUDIX_IPP_Isomerase"/>
    <property type="match status" value="1"/>
</dbReference>
<evidence type="ECO:0000313" key="13">
    <source>
        <dbReference type="Proteomes" id="UP000019226"/>
    </source>
</evidence>
<feature type="active site" evidence="10">
    <location>
        <position position="66"/>
    </location>
</feature>
<dbReference type="SUPFAM" id="SSF55811">
    <property type="entry name" value="Nudix"/>
    <property type="match status" value="1"/>
</dbReference>
<feature type="binding site" evidence="10">
    <location>
        <position position="116"/>
    </location>
    <ligand>
        <name>Mn(2+)</name>
        <dbReference type="ChEBI" id="CHEBI:29035"/>
    </ligand>
</feature>
<feature type="binding site" evidence="10">
    <location>
        <position position="68"/>
    </location>
    <ligand>
        <name>Mn(2+)</name>
        <dbReference type="ChEBI" id="CHEBI:29035"/>
    </ligand>
</feature>
<accession>A0ABN4CCS1</accession>
<dbReference type="InterPro" id="IPR015797">
    <property type="entry name" value="NUDIX_hydrolase-like_dom_sf"/>
</dbReference>
<evidence type="ECO:0000256" key="7">
    <source>
        <dbReference type="ARBA" id="ARBA00023211"/>
    </source>
</evidence>
<keyword evidence="4 10" id="KW-0963">Cytoplasm</keyword>
<keyword evidence="6 10" id="KW-0460">Magnesium</keyword>
<feature type="binding site" evidence="10">
    <location>
        <position position="25"/>
    </location>
    <ligand>
        <name>Mn(2+)</name>
        <dbReference type="ChEBI" id="CHEBI:29035"/>
    </ligand>
</feature>
<evidence type="ECO:0000256" key="8">
    <source>
        <dbReference type="ARBA" id="ARBA00023229"/>
    </source>
</evidence>
<reference evidence="13" key="1">
    <citation type="submission" date="2013-02" db="EMBL/GenBank/DDBJ databases">
        <title>The complete genome sequence of Corynebacterium casei LMG S-19264 (=DSM 44701).</title>
        <authorList>
            <person name="Ruckert C."/>
            <person name="Albersmeier A."/>
            <person name="Kalinowski J."/>
        </authorList>
    </citation>
    <scope>NUCLEOTIDE SEQUENCE [LARGE SCALE GENOMIC DNA]</scope>
    <source>
        <strain evidence="13">LMG S-19264</strain>
    </source>
</reference>
<comment type="subcellular location">
    <subcellularLocation>
        <location evidence="10">Cytoplasm</location>
    </subcellularLocation>
</comment>
<dbReference type="GO" id="GO:0004452">
    <property type="term" value="F:isopentenyl-diphosphate delta-isomerase activity"/>
    <property type="evidence" value="ECO:0007669"/>
    <property type="project" value="UniProtKB-EC"/>
</dbReference>
<comment type="cofactor">
    <cofactor evidence="10">
        <name>Mg(2+)</name>
        <dbReference type="ChEBI" id="CHEBI:18420"/>
    </cofactor>
    <text evidence="10">Binds 1 Mg(2+) ion per subunit. The magnesium ion binds only when substrate is bound.</text>
</comment>
<comment type="catalytic activity">
    <reaction evidence="10">
        <text>isopentenyl diphosphate = dimethylallyl diphosphate</text>
        <dbReference type="Rhea" id="RHEA:23284"/>
        <dbReference type="ChEBI" id="CHEBI:57623"/>
        <dbReference type="ChEBI" id="CHEBI:128769"/>
        <dbReference type="EC" id="5.3.3.2"/>
    </reaction>
</comment>
<comment type="pathway">
    <text evidence="1 10">Isoprenoid biosynthesis; dimethylallyl diphosphate biosynthesis; dimethylallyl diphosphate from isopentenyl diphosphate: step 1/1.</text>
</comment>
<feature type="active site" evidence="10">
    <location>
        <position position="118"/>
    </location>
</feature>
<organism evidence="12 13">
    <name type="scientific">Corynebacterium casei LMG S-19264</name>
    <dbReference type="NCBI Taxonomy" id="1285583"/>
    <lineage>
        <taxon>Bacteria</taxon>
        <taxon>Bacillati</taxon>
        <taxon>Actinomycetota</taxon>
        <taxon>Actinomycetes</taxon>
        <taxon>Mycobacteriales</taxon>
        <taxon>Corynebacteriaceae</taxon>
        <taxon>Corynebacterium</taxon>
    </lineage>
</organism>
<proteinExistence type="inferred from homology"/>
<dbReference type="NCBIfam" id="TIGR02150">
    <property type="entry name" value="IPP_isom_1"/>
    <property type="match status" value="1"/>
</dbReference>
<gene>
    <name evidence="10" type="primary">idi</name>
    <name evidence="12" type="ORF">CCASEI_04425</name>
</gene>
<evidence type="ECO:0000256" key="10">
    <source>
        <dbReference type="HAMAP-Rule" id="MF_00202"/>
    </source>
</evidence>
<dbReference type="InterPro" id="IPR011876">
    <property type="entry name" value="IsopentenylPP_isomerase_typ1"/>
</dbReference>
<dbReference type="EMBL" id="CP004350">
    <property type="protein sequence ID" value="AHI19463.1"/>
    <property type="molecule type" value="Genomic_DNA"/>
</dbReference>
<keyword evidence="8 10" id="KW-0414">Isoprene biosynthesis</keyword>
<evidence type="ECO:0000259" key="11">
    <source>
        <dbReference type="PROSITE" id="PS51462"/>
    </source>
</evidence>
<sequence length="184" mass="20164">MMEEVVILADENGQPAGTENKLVVHTANTPLHFAFSAWLVRDGQVLLTRRALTKQTWPGVWTNSFCGHPAPGETNAEAVLRRAEFELGINPADLEEPQEVLPDFSYRAVDSSGIVENEICPVFITTLKSGAEYEPNPAEVDSQLWVDIDQVIAAVKAAPGVFSPWMVEELAFDELQKALTATLS</sequence>
<evidence type="ECO:0000256" key="1">
    <source>
        <dbReference type="ARBA" id="ARBA00004826"/>
    </source>
</evidence>